<dbReference type="Gene3D" id="3.40.50.2000">
    <property type="entry name" value="Glycogen Phosphorylase B"/>
    <property type="match status" value="1"/>
</dbReference>
<protein>
    <submittedName>
        <fullName evidence="3">Glycosyl transferases group 1</fullName>
    </submittedName>
</protein>
<dbReference type="EMBL" id="MLJW01000131">
    <property type="protein sequence ID" value="OIQ97575.1"/>
    <property type="molecule type" value="Genomic_DNA"/>
</dbReference>
<dbReference type="SUPFAM" id="SSF53756">
    <property type="entry name" value="UDP-Glycosyltransferase/glycogen phosphorylase"/>
    <property type="match status" value="1"/>
</dbReference>
<proteinExistence type="predicted"/>
<accession>A0A1J5S088</accession>
<evidence type="ECO:0000313" key="3">
    <source>
        <dbReference type="EMBL" id="OIQ97575.1"/>
    </source>
</evidence>
<dbReference type="PANTHER" id="PTHR46401">
    <property type="entry name" value="GLYCOSYLTRANSFERASE WBBK-RELATED"/>
    <property type="match status" value="1"/>
</dbReference>
<dbReference type="PANTHER" id="PTHR46401:SF2">
    <property type="entry name" value="GLYCOSYLTRANSFERASE WBBK-RELATED"/>
    <property type="match status" value="1"/>
</dbReference>
<dbReference type="AlphaFoldDB" id="A0A1J5S088"/>
<dbReference type="Pfam" id="PF00534">
    <property type="entry name" value="Glycos_transf_1"/>
    <property type="match status" value="1"/>
</dbReference>
<name>A0A1J5S088_9ZZZZ</name>
<gene>
    <name evidence="3" type="ORF">GALL_204590</name>
</gene>
<reference evidence="3" key="1">
    <citation type="submission" date="2016-10" db="EMBL/GenBank/DDBJ databases">
        <title>Sequence of Gallionella enrichment culture.</title>
        <authorList>
            <person name="Poehlein A."/>
            <person name="Muehling M."/>
            <person name="Daniel R."/>
        </authorList>
    </citation>
    <scope>NUCLEOTIDE SEQUENCE</scope>
</reference>
<organism evidence="3">
    <name type="scientific">mine drainage metagenome</name>
    <dbReference type="NCBI Taxonomy" id="410659"/>
    <lineage>
        <taxon>unclassified sequences</taxon>
        <taxon>metagenomes</taxon>
        <taxon>ecological metagenomes</taxon>
    </lineage>
</organism>
<sequence>MGKSLKTKVLVISAVNFTEGGPLTILRDCLASASHYLPSDWKIVALVHDKGLVNAARVKLISVPNAKSSWIKRLYYEWVVFRKISKKLKPDLWFSLHDITPRVISRRQVVYCHNPSPFYKLSLREAIFEPKFLIFNLFYKYLYGVFINRNHWVVVQQDWLRDAFKKLFGSLPIIVAYPSVNITKSSEVVAQSERPVIFFYPALPRVFKNFEVIGEAARVLAERGVSGFEIRITISPNENRYSKWLYSEYGRVPNLHFIGRQDRLGVSRNYQAASTLLFPSKLETWGLPISEAKAYKKRILVADLPYGKETVGNYQNVTFFEPTNAVMLADLIQEITESKLQQLGNIASEPSEPFAANWANLWPKMIEGL</sequence>
<dbReference type="GO" id="GO:0009103">
    <property type="term" value="P:lipopolysaccharide biosynthetic process"/>
    <property type="evidence" value="ECO:0007669"/>
    <property type="project" value="TreeGrafter"/>
</dbReference>
<evidence type="ECO:0000256" key="1">
    <source>
        <dbReference type="ARBA" id="ARBA00022679"/>
    </source>
</evidence>
<dbReference type="GO" id="GO:0016757">
    <property type="term" value="F:glycosyltransferase activity"/>
    <property type="evidence" value="ECO:0007669"/>
    <property type="project" value="InterPro"/>
</dbReference>
<comment type="caution">
    <text evidence="3">The sequence shown here is derived from an EMBL/GenBank/DDBJ whole genome shotgun (WGS) entry which is preliminary data.</text>
</comment>
<keyword evidence="1 3" id="KW-0808">Transferase</keyword>
<feature type="domain" description="Glycosyl transferase family 1" evidence="2">
    <location>
        <begin position="189"/>
        <end position="339"/>
    </location>
</feature>
<dbReference type="InterPro" id="IPR001296">
    <property type="entry name" value="Glyco_trans_1"/>
</dbReference>
<evidence type="ECO:0000259" key="2">
    <source>
        <dbReference type="Pfam" id="PF00534"/>
    </source>
</evidence>